<evidence type="ECO:0000256" key="2">
    <source>
        <dbReference type="ARBA" id="ARBA00022679"/>
    </source>
</evidence>
<accession>A0A1F6CSZ9</accession>
<keyword evidence="2" id="KW-0808">Transferase</keyword>
<dbReference type="EMBL" id="MFKF01000150">
    <property type="protein sequence ID" value="OGG52255.1"/>
    <property type="molecule type" value="Genomic_DNA"/>
</dbReference>
<dbReference type="InterPro" id="IPR011611">
    <property type="entry name" value="PfkB_dom"/>
</dbReference>
<organism evidence="5 6">
    <name type="scientific">Handelsmanbacteria sp. (strain RIFCSPLOWO2_12_FULL_64_10)</name>
    <dbReference type="NCBI Taxonomy" id="1817868"/>
    <lineage>
        <taxon>Bacteria</taxon>
        <taxon>Candidatus Handelsmaniibacteriota</taxon>
    </lineage>
</organism>
<gene>
    <name evidence="5" type="ORF">A3F84_04115</name>
</gene>
<reference evidence="5 6" key="1">
    <citation type="journal article" date="2016" name="Nat. Commun.">
        <title>Thousands of microbial genomes shed light on interconnected biogeochemical processes in an aquifer system.</title>
        <authorList>
            <person name="Anantharaman K."/>
            <person name="Brown C.T."/>
            <person name="Hug L.A."/>
            <person name="Sharon I."/>
            <person name="Castelle C.J."/>
            <person name="Probst A.J."/>
            <person name="Thomas B.C."/>
            <person name="Singh A."/>
            <person name="Wilkins M.J."/>
            <person name="Karaoz U."/>
            <person name="Brodie E.L."/>
            <person name="Williams K.H."/>
            <person name="Hubbard S.S."/>
            <person name="Banfield J.F."/>
        </authorList>
    </citation>
    <scope>NUCLEOTIDE SEQUENCE [LARGE SCALE GENOMIC DNA]</scope>
    <source>
        <strain evidence="6">RIFCSPLOWO2_12_FULL_64_10</strain>
    </source>
</reference>
<evidence type="ECO:0000313" key="5">
    <source>
        <dbReference type="EMBL" id="OGG52255.1"/>
    </source>
</evidence>
<dbReference type="Proteomes" id="UP000178606">
    <property type="component" value="Unassembled WGS sequence"/>
</dbReference>
<keyword evidence="3" id="KW-0418">Kinase</keyword>
<evidence type="ECO:0000313" key="6">
    <source>
        <dbReference type="Proteomes" id="UP000178606"/>
    </source>
</evidence>
<dbReference type="AlphaFoldDB" id="A0A1F6CSZ9"/>
<dbReference type="PANTHER" id="PTHR43320:SF2">
    <property type="entry name" value="2-DEHYDRO-3-DEOXYGLUCONOKINASE_2-DEHYDRO-3-DEOXYGALACTONOKINASE"/>
    <property type="match status" value="1"/>
</dbReference>
<comment type="similarity">
    <text evidence="1">Belongs to the carbohydrate kinase PfkB family.</text>
</comment>
<proteinExistence type="inferred from homology"/>
<sequence>MYDVVTFGEAMVRLSSPNHTRLEQTMRLDVNVGGGEYNVAAACANLGLKTAWVSRLVDNWTGRLIRNKGRELGIDTSRIVWVKFDGVGRERNGFYHLEIGVGPRASAVTYDRAYSAISNVKPGEVPWKAIFDGTKWFHVSGITPALSDSAAAVTLEALKAANAAGVTTSYDLNFRSALWSPQKAQETTKQFMPYVSVLIGNEEDFEKVLGLKAAGTTEHFDELDPESYKDVARRTVSLFPNIQKVGTTLRVATSGLLNDWRTLLFDGKEFYLSRVYKDLEIVDRVGGGDSFSAGLIYSLLKGKGPQEAVDFAGAFSALAHTFPGDVNWATASEAEKIIKGGSVRISR</sequence>
<dbReference type="InterPro" id="IPR029056">
    <property type="entry name" value="Ribokinase-like"/>
</dbReference>
<feature type="domain" description="Carbohydrate kinase PfkB" evidence="4">
    <location>
        <begin position="3"/>
        <end position="324"/>
    </location>
</feature>
<dbReference type="CDD" id="cd01166">
    <property type="entry name" value="KdgK"/>
    <property type="match status" value="1"/>
</dbReference>
<dbReference type="SUPFAM" id="SSF53613">
    <property type="entry name" value="Ribokinase-like"/>
    <property type="match status" value="1"/>
</dbReference>
<dbReference type="InterPro" id="IPR052700">
    <property type="entry name" value="Carb_kinase_PfkB-like"/>
</dbReference>
<evidence type="ECO:0000256" key="3">
    <source>
        <dbReference type="ARBA" id="ARBA00022777"/>
    </source>
</evidence>
<name>A0A1F6CSZ9_HANXR</name>
<dbReference type="PANTHER" id="PTHR43320">
    <property type="entry name" value="SUGAR KINASE"/>
    <property type="match status" value="1"/>
</dbReference>
<dbReference type="Gene3D" id="3.40.1190.20">
    <property type="match status" value="1"/>
</dbReference>
<evidence type="ECO:0000259" key="4">
    <source>
        <dbReference type="Pfam" id="PF00294"/>
    </source>
</evidence>
<protein>
    <recommendedName>
        <fullName evidence="4">Carbohydrate kinase PfkB domain-containing protein</fullName>
    </recommendedName>
</protein>
<dbReference type="GO" id="GO:0016301">
    <property type="term" value="F:kinase activity"/>
    <property type="evidence" value="ECO:0007669"/>
    <property type="project" value="UniProtKB-KW"/>
</dbReference>
<evidence type="ECO:0000256" key="1">
    <source>
        <dbReference type="ARBA" id="ARBA00010688"/>
    </source>
</evidence>
<comment type="caution">
    <text evidence="5">The sequence shown here is derived from an EMBL/GenBank/DDBJ whole genome shotgun (WGS) entry which is preliminary data.</text>
</comment>
<dbReference type="Pfam" id="PF00294">
    <property type="entry name" value="PfkB"/>
    <property type="match status" value="1"/>
</dbReference>